<dbReference type="PROSITE" id="PS50893">
    <property type="entry name" value="ABC_TRANSPORTER_2"/>
    <property type="match status" value="1"/>
</dbReference>
<dbReference type="PANTHER" id="PTHR43790">
    <property type="entry name" value="CARBOHYDRATE TRANSPORT ATP-BINDING PROTEIN MG119-RELATED"/>
    <property type="match status" value="1"/>
</dbReference>
<organism evidence="4 5">
    <name type="scientific">Nakamurella alba</name>
    <dbReference type="NCBI Taxonomy" id="2665158"/>
    <lineage>
        <taxon>Bacteria</taxon>
        <taxon>Bacillati</taxon>
        <taxon>Actinomycetota</taxon>
        <taxon>Actinomycetes</taxon>
        <taxon>Nakamurellales</taxon>
        <taxon>Nakamurellaceae</taxon>
        <taxon>Nakamurella</taxon>
    </lineage>
</organism>
<evidence type="ECO:0000256" key="1">
    <source>
        <dbReference type="ARBA" id="ARBA00022741"/>
    </source>
</evidence>
<name>A0A7K1FRU6_9ACTN</name>
<sequence>MSPAPALELRAIRKYFGSVRALEHVDFTAYPGEIHAIVGDNGAGKSTMVKIVTGIHRGDDGEIFVAGAPLDLRHDAADVQDRGIAVVYQDLALVECLDIAANLSLGNLPTKWGVLDRRRMERDAAAVLRDLKVRVGDVRTPVGLLSGGQRQIIAIARAVRMDKPIILLDEPTAALGVQESAKVGGILDRLRTAGKAVICISHDLEFVFEHADRVTVLRLGHSVGTRRVADVDRDEIIGMITGAIPRDPVPGRAAEGVGAA</sequence>
<keyword evidence="1" id="KW-0547">Nucleotide-binding</keyword>
<dbReference type="GO" id="GO:0016887">
    <property type="term" value="F:ATP hydrolysis activity"/>
    <property type="evidence" value="ECO:0007669"/>
    <property type="project" value="InterPro"/>
</dbReference>
<comment type="caution">
    <text evidence="4">The sequence shown here is derived from an EMBL/GenBank/DDBJ whole genome shotgun (WGS) entry which is preliminary data.</text>
</comment>
<dbReference type="InterPro" id="IPR050107">
    <property type="entry name" value="ABC_carbohydrate_import_ATPase"/>
</dbReference>
<dbReference type="EMBL" id="WLYK01000011">
    <property type="protein sequence ID" value="MTD16861.1"/>
    <property type="molecule type" value="Genomic_DNA"/>
</dbReference>
<proteinExistence type="predicted"/>
<keyword evidence="2 4" id="KW-0067">ATP-binding</keyword>
<dbReference type="RefSeq" id="WP_154770818.1">
    <property type="nucleotide sequence ID" value="NZ_WLYK01000011.1"/>
</dbReference>
<keyword evidence="5" id="KW-1185">Reference proteome</keyword>
<dbReference type="PANTHER" id="PTHR43790:SF8">
    <property type="entry name" value="SUGAR ABC TRANSPORTER ATP-BINDING PROTEIN"/>
    <property type="match status" value="1"/>
</dbReference>
<feature type="domain" description="ABC transporter" evidence="3">
    <location>
        <begin position="7"/>
        <end position="244"/>
    </location>
</feature>
<dbReference type="Pfam" id="PF00005">
    <property type="entry name" value="ABC_tran"/>
    <property type="match status" value="1"/>
</dbReference>
<dbReference type="CDD" id="cd03216">
    <property type="entry name" value="ABC_Carb_Monos_I"/>
    <property type="match status" value="1"/>
</dbReference>
<reference evidence="4 5" key="1">
    <citation type="submission" date="2019-11" db="EMBL/GenBank/DDBJ databases">
        <authorList>
            <person name="Jiang L.-Q."/>
        </authorList>
    </citation>
    <scope>NUCLEOTIDE SEQUENCE [LARGE SCALE GENOMIC DNA]</scope>
    <source>
        <strain evidence="4 5">YIM 132087</strain>
    </source>
</reference>
<dbReference type="SUPFAM" id="SSF52540">
    <property type="entry name" value="P-loop containing nucleoside triphosphate hydrolases"/>
    <property type="match status" value="1"/>
</dbReference>
<accession>A0A7K1FRU6</accession>
<dbReference type="InterPro" id="IPR003439">
    <property type="entry name" value="ABC_transporter-like_ATP-bd"/>
</dbReference>
<dbReference type="Gene3D" id="3.40.50.300">
    <property type="entry name" value="P-loop containing nucleotide triphosphate hydrolases"/>
    <property type="match status" value="1"/>
</dbReference>
<dbReference type="AlphaFoldDB" id="A0A7K1FRU6"/>
<protein>
    <submittedName>
        <fullName evidence="4">ATP-binding cassette domain-containing protein</fullName>
    </submittedName>
</protein>
<gene>
    <name evidence="4" type="ORF">GIS00_23280</name>
</gene>
<dbReference type="InterPro" id="IPR003593">
    <property type="entry name" value="AAA+_ATPase"/>
</dbReference>
<evidence type="ECO:0000256" key="2">
    <source>
        <dbReference type="ARBA" id="ARBA00022840"/>
    </source>
</evidence>
<dbReference type="Proteomes" id="UP000460221">
    <property type="component" value="Unassembled WGS sequence"/>
</dbReference>
<dbReference type="InterPro" id="IPR027417">
    <property type="entry name" value="P-loop_NTPase"/>
</dbReference>
<dbReference type="SMART" id="SM00382">
    <property type="entry name" value="AAA"/>
    <property type="match status" value="1"/>
</dbReference>
<evidence type="ECO:0000259" key="3">
    <source>
        <dbReference type="PROSITE" id="PS50893"/>
    </source>
</evidence>
<evidence type="ECO:0000313" key="4">
    <source>
        <dbReference type="EMBL" id="MTD16861.1"/>
    </source>
</evidence>
<dbReference type="GO" id="GO:0005524">
    <property type="term" value="F:ATP binding"/>
    <property type="evidence" value="ECO:0007669"/>
    <property type="project" value="UniProtKB-KW"/>
</dbReference>
<evidence type="ECO:0000313" key="5">
    <source>
        <dbReference type="Proteomes" id="UP000460221"/>
    </source>
</evidence>